<reference evidence="3" key="1">
    <citation type="journal article" date="2011" name="MBio">
        <title>Novel metabolic attributes of the genus Cyanothece, comprising a group of unicellular nitrogen-fixing Cyanobacteria.</title>
        <authorList>
            <person name="Bandyopadhyay A."/>
            <person name="Elvitigala T."/>
            <person name="Welsh E."/>
            <person name="Stockel J."/>
            <person name="Liberton M."/>
            <person name="Min H."/>
            <person name="Sherman L.A."/>
            <person name="Pakrasi H.B."/>
        </authorList>
    </citation>
    <scope>NUCLEOTIDE SEQUENCE [LARGE SCALE GENOMIC DNA]</scope>
    <source>
        <strain evidence="3">PCC 7424</strain>
    </source>
</reference>
<dbReference type="Pfam" id="PF24393">
    <property type="entry name" value="Pepco"/>
    <property type="match status" value="1"/>
</dbReference>
<organism evidence="2 3">
    <name type="scientific">Gloeothece citriformis (strain PCC 7424)</name>
    <name type="common">Cyanothece sp. (strain PCC 7424)</name>
    <dbReference type="NCBI Taxonomy" id="65393"/>
    <lineage>
        <taxon>Bacteria</taxon>
        <taxon>Bacillati</taxon>
        <taxon>Cyanobacteriota</taxon>
        <taxon>Cyanophyceae</taxon>
        <taxon>Oscillatoriophycideae</taxon>
        <taxon>Chroococcales</taxon>
        <taxon>Aphanothecaceae</taxon>
        <taxon>Gloeothece</taxon>
        <taxon>Gloeothece citriformis</taxon>
    </lineage>
</organism>
<dbReference type="AlphaFoldDB" id="B7KJQ9"/>
<keyword evidence="3" id="KW-1185">Reference proteome</keyword>
<dbReference type="OrthoDB" id="573248at2"/>
<dbReference type="Proteomes" id="UP000002384">
    <property type="component" value="Chromosome"/>
</dbReference>
<evidence type="ECO:0000313" key="3">
    <source>
        <dbReference type="Proteomes" id="UP000002384"/>
    </source>
</evidence>
<dbReference type="RefSeq" id="WP_012598454.1">
    <property type="nucleotide sequence ID" value="NC_011729.1"/>
</dbReference>
<dbReference type="STRING" id="65393.PCC7424_1054"/>
<gene>
    <name evidence="2" type="ordered locus">PCC7424_1054</name>
</gene>
<feature type="domain" description="Pepco" evidence="1">
    <location>
        <begin position="9"/>
        <end position="116"/>
    </location>
</feature>
<protein>
    <recommendedName>
        <fullName evidence="1">Pepco domain-containing protein</fullName>
    </recommendedName>
</protein>
<dbReference type="HOGENOM" id="CLU_154674_0_0_3"/>
<evidence type="ECO:0000259" key="1">
    <source>
        <dbReference type="Pfam" id="PF24393"/>
    </source>
</evidence>
<evidence type="ECO:0000313" key="2">
    <source>
        <dbReference type="EMBL" id="ACK69508.1"/>
    </source>
</evidence>
<proteinExistence type="predicted"/>
<dbReference type="eggNOG" id="ENOG50328BH">
    <property type="taxonomic scope" value="Bacteria"/>
</dbReference>
<sequence length="117" mass="12610">MPDNSDETIWIITADETSVDGAKSATPYQNPYAKTPQTPGNAAPVQASKLETELSKFLSVVGKVFNHAQEQVNQQTGLKLDEIELTVEITAEGEVKLLGTGAKTATKGGITFKFKRE</sequence>
<accession>B7KJQ9</accession>
<dbReference type="InterPro" id="IPR056947">
    <property type="entry name" value="Pepco_dom"/>
</dbReference>
<dbReference type="KEGG" id="cyc:PCC7424_1054"/>
<name>B7KJQ9_GLOC7</name>
<dbReference type="EMBL" id="CP001291">
    <property type="protein sequence ID" value="ACK69508.1"/>
    <property type="molecule type" value="Genomic_DNA"/>
</dbReference>